<evidence type="ECO:0000313" key="1">
    <source>
        <dbReference type="EMBL" id="JAD31525.1"/>
    </source>
</evidence>
<accession>A0A0A8Z428</accession>
<sequence>MINTHLIIIIIGRQEDVAMALGPTSSLLCSWKMRGHGLAQLVGMKGFQVR</sequence>
<name>A0A0A8Z428_ARUDO</name>
<reference evidence="1" key="2">
    <citation type="journal article" date="2015" name="Data Brief">
        <title>Shoot transcriptome of the giant reed, Arundo donax.</title>
        <authorList>
            <person name="Barrero R.A."/>
            <person name="Guerrero F.D."/>
            <person name="Moolhuijzen P."/>
            <person name="Goolsby J.A."/>
            <person name="Tidwell J."/>
            <person name="Bellgard S.E."/>
            <person name="Bellgard M.I."/>
        </authorList>
    </citation>
    <scope>NUCLEOTIDE SEQUENCE</scope>
    <source>
        <tissue evidence="1">Shoot tissue taken approximately 20 cm above the soil surface</tissue>
    </source>
</reference>
<protein>
    <submittedName>
        <fullName evidence="1">Uncharacterized protein</fullName>
    </submittedName>
</protein>
<dbReference type="EMBL" id="GBRH01266370">
    <property type="protein sequence ID" value="JAD31525.1"/>
    <property type="molecule type" value="Transcribed_RNA"/>
</dbReference>
<proteinExistence type="predicted"/>
<reference evidence="1" key="1">
    <citation type="submission" date="2014-09" db="EMBL/GenBank/DDBJ databases">
        <authorList>
            <person name="Magalhaes I.L.F."/>
            <person name="Oliveira U."/>
            <person name="Santos F.R."/>
            <person name="Vidigal T.H.D.A."/>
            <person name="Brescovit A.D."/>
            <person name="Santos A.J."/>
        </authorList>
    </citation>
    <scope>NUCLEOTIDE SEQUENCE</scope>
    <source>
        <tissue evidence="1">Shoot tissue taken approximately 20 cm above the soil surface</tissue>
    </source>
</reference>
<organism evidence="1">
    <name type="scientific">Arundo donax</name>
    <name type="common">Giant reed</name>
    <name type="synonym">Donax arundinaceus</name>
    <dbReference type="NCBI Taxonomy" id="35708"/>
    <lineage>
        <taxon>Eukaryota</taxon>
        <taxon>Viridiplantae</taxon>
        <taxon>Streptophyta</taxon>
        <taxon>Embryophyta</taxon>
        <taxon>Tracheophyta</taxon>
        <taxon>Spermatophyta</taxon>
        <taxon>Magnoliopsida</taxon>
        <taxon>Liliopsida</taxon>
        <taxon>Poales</taxon>
        <taxon>Poaceae</taxon>
        <taxon>PACMAD clade</taxon>
        <taxon>Arundinoideae</taxon>
        <taxon>Arundineae</taxon>
        <taxon>Arundo</taxon>
    </lineage>
</organism>
<dbReference type="AlphaFoldDB" id="A0A0A8Z428"/>